<keyword evidence="15" id="KW-1185">Reference proteome</keyword>
<evidence type="ECO:0000256" key="10">
    <source>
        <dbReference type="ARBA" id="ARBA00022833"/>
    </source>
</evidence>
<feature type="region of interest" description="Disordered" evidence="12">
    <location>
        <begin position="123"/>
        <end position="164"/>
    </location>
</feature>
<dbReference type="GO" id="GO:0036503">
    <property type="term" value="P:ERAD pathway"/>
    <property type="evidence" value="ECO:0007669"/>
    <property type="project" value="TreeGrafter"/>
</dbReference>
<dbReference type="GO" id="GO:0004843">
    <property type="term" value="F:cysteine-type deubiquitinase activity"/>
    <property type="evidence" value="ECO:0007669"/>
    <property type="project" value="UniProtKB-UniRule"/>
</dbReference>
<evidence type="ECO:0000313" key="14">
    <source>
        <dbReference type="EMBL" id="CUS08134.1"/>
    </source>
</evidence>
<dbReference type="InterPro" id="IPR003323">
    <property type="entry name" value="OTU_dom"/>
</dbReference>
<evidence type="ECO:0000256" key="3">
    <source>
        <dbReference type="ARBA" id="ARBA00022490"/>
    </source>
</evidence>
<evidence type="ECO:0000259" key="13">
    <source>
        <dbReference type="PROSITE" id="PS50802"/>
    </source>
</evidence>
<evidence type="ECO:0000256" key="8">
    <source>
        <dbReference type="ARBA" id="ARBA00022801"/>
    </source>
</evidence>
<dbReference type="Gene3D" id="3.90.70.80">
    <property type="match status" value="1"/>
</dbReference>
<evidence type="ECO:0000256" key="5">
    <source>
        <dbReference type="ARBA" id="ARBA00022723"/>
    </source>
</evidence>
<evidence type="ECO:0000256" key="2">
    <source>
        <dbReference type="ARBA" id="ARBA00004496"/>
    </source>
</evidence>
<dbReference type="GO" id="GO:0030968">
    <property type="term" value="P:endoplasmic reticulum unfolded protein response"/>
    <property type="evidence" value="ECO:0007669"/>
    <property type="project" value="TreeGrafter"/>
</dbReference>
<dbReference type="CDD" id="cd22745">
    <property type="entry name" value="OTU_OTU1"/>
    <property type="match status" value="1"/>
</dbReference>
<evidence type="ECO:0000256" key="1">
    <source>
        <dbReference type="ARBA" id="ARBA00000707"/>
    </source>
</evidence>
<keyword evidence="5" id="KW-0479">Metal-binding</keyword>
<accession>A0A292PLX7</accession>
<dbReference type="AlphaFoldDB" id="A0A292PLX7"/>
<dbReference type="PROSITE" id="PS50802">
    <property type="entry name" value="OTU"/>
    <property type="match status" value="1"/>
</dbReference>
<dbReference type="SUPFAM" id="SSF54001">
    <property type="entry name" value="Cysteine proteinases"/>
    <property type="match status" value="1"/>
</dbReference>
<dbReference type="Pfam" id="PF21403">
    <property type="entry name" value="OTU1_UBXL"/>
    <property type="match status" value="1"/>
</dbReference>
<evidence type="ECO:0000256" key="9">
    <source>
        <dbReference type="ARBA" id="ARBA00022807"/>
    </source>
</evidence>
<dbReference type="GO" id="GO:0005829">
    <property type="term" value="C:cytosol"/>
    <property type="evidence" value="ECO:0007669"/>
    <property type="project" value="TreeGrafter"/>
</dbReference>
<evidence type="ECO:0000256" key="6">
    <source>
        <dbReference type="ARBA" id="ARBA00022771"/>
    </source>
</evidence>
<dbReference type="GO" id="GO:0005634">
    <property type="term" value="C:nucleus"/>
    <property type="evidence" value="ECO:0007669"/>
    <property type="project" value="TreeGrafter"/>
</dbReference>
<keyword evidence="9 11" id="KW-0788">Thiol protease</keyword>
<comment type="catalytic activity">
    <reaction evidence="1 11">
        <text>Thiol-dependent hydrolysis of ester, thioester, amide, peptide and isopeptide bonds formed by the C-terminal Gly of ubiquitin (a 76-residue protein attached to proteins as an intracellular targeting signal).</text>
        <dbReference type="EC" id="3.4.19.12"/>
    </reaction>
</comment>
<protein>
    <recommendedName>
        <fullName evidence="11">Ubiquitin thioesterase OTU</fullName>
        <ecNumber evidence="11">3.4.19.12</ecNumber>
    </recommendedName>
</protein>
<feature type="region of interest" description="Disordered" evidence="12">
    <location>
        <begin position="97"/>
        <end position="116"/>
    </location>
</feature>
<comment type="function">
    <text evidence="11">Hydrolase that can remove conjugated ubiquitin from proteins and may therefore play an important regulatory role at the level of protein turnover by preventing degradation.</text>
</comment>
<feature type="compositionally biased region" description="Polar residues" evidence="12">
    <location>
        <begin position="130"/>
        <end position="139"/>
    </location>
</feature>
<dbReference type="PANTHER" id="PTHR13312:SF0">
    <property type="entry name" value="UBIQUITIN THIOESTERASE OTU1"/>
    <property type="match status" value="1"/>
</dbReference>
<evidence type="ECO:0000256" key="7">
    <source>
        <dbReference type="ARBA" id="ARBA00022786"/>
    </source>
</evidence>
<evidence type="ECO:0000313" key="15">
    <source>
        <dbReference type="Proteomes" id="UP001412239"/>
    </source>
</evidence>
<sequence>MRIKIRAPNGSQVLTLSPETAISSFLSEIRSKTSLSGDVEIKYGYPPKSLHLSEYPSSTLLKDLPTKLEGEQLIISESGGGGGGGGGVIRGIGSITNTSTASRSEPPSAAVYSEKGKSVAKPSAPFSFSGRAQDSTSQPDAPLTLNRSLKPKIDKDDPPDVPLKSGRGTVVLRVMEDDNSCLFSAISYVATSSLYSAAELRQLVATTIQENPDTYSEAVLEQKRDGYCEWIQMESSWGGGIELGIFANFFDLEICTIDVSTNEVIRFNEGKANRAIVVYSGIHYDAIVLSPAGSRTNDPSKDKRVFSSGDDEEMEGALELCRELKKRKYFTDTRSFSIKCNICKTGLRGQKAAVAHAKSTGHMDFGEY</sequence>
<dbReference type="InterPro" id="IPR057766">
    <property type="entry name" value="Znf-C2H2_OTU1-like_C"/>
</dbReference>
<dbReference type="EMBL" id="LN891146">
    <property type="protein sequence ID" value="CUS08134.1"/>
    <property type="molecule type" value="Genomic_DNA"/>
</dbReference>
<comment type="subcellular location">
    <subcellularLocation>
        <location evidence="2 11">Cytoplasm</location>
    </subcellularLocation>
</comment>
<evidence type="ECO:0000256" key="4">
    <source>
        <dbReference type="ARBA" id="ARBA00022670"/>
    </source>
</evidence>
<keyword evidence="4" id="KW-0645">Protease</keyword>
<keyword evidence="8 11" id="KW-0378">Hydrolase</keyword>
<dbReference type="EC" id="3.4.19.12" evidence="11"/>
<reference evidence="14" key="1">
    <citation type="submission" date="2015-10" db="EMBL/GenBank/DDBJ databases">
        <authorList>
            <person name="Regsiter A."/>
            <person name="william w."/>
        </authorList>
    </citation>
    <scope>NUCLEOTIDE SEQUENCE</scope>
    <source>
        <strain evidence="14">Montdore</strain>
    </source>
</reference>
<dbReference type="Gene3D" id="3.10.20.90">
    <property type="entry name" value="Phosphatidylinositol 3-kinase Catalytic Subunit, Chain A, domain 1"/>
    <property type="match status" value="1"/>
</dbReference>
<dbReference type="InterPro" id="IPR048857">
    <property type="entry name" value="OTU1_Ubl"/>
</dbReference>
<dbReference type="PANTHER" id="PTHR13312">
    <property type="entry name" value="HIV-INDUCED PROTEIN-7-LIKE PROTEASE"/>
    <property type="match status" value="1"/>
</dbReference>
<dbReference type="Pfam" id="PF02338">
    <property type="entry name" value="OTU"/>
    <property type="match status" value="1"/>
</dbReference>
<dbReference type="GO" id="GO:0016579">
    <property type="term" value="P:protein deubiquitination"/>
    <property type="evidence" value="ECO:0007669"/>
    <property type="project" value="TreeGrafter"/>
</dbReference>
<name>A0A292PLX7_9PEZI</name>
<dbReference type="Pfam" id="PF24560">
    <property type="entry name" value="zf-C2H2_OTU1_C"/>
    <property type="match status" value="1"/>
</dbReference>
<dbReference type="Proteomes" id="UP001412239">
    <property type="component" value="Unassembled WGS sequence"/>
</dbReference>
<keyword evidence="6" id="KW-0863">Zinc-finger</keyword>
<keyword evidence="3 11" id="KW-0963">Cytoplasm</keyword>
<evidence type="ECO:0000256" key="11">
    <source>
        <dbReference type="RuleBase" id="RU367104"/>
    </source>
</evidence>
<keyword evidence="10" id="KW-0862">Zinc</keyword>
<dbReference type="FunFam" id="3.90.70.80:FF:000016">
    <property type="entry name" value="Putative ubiquitin thioesterase otu1"/>
    <property type="match status" value="1"/>
</dbReference>
<keyword evidence="7 11" id="KW-0833">Ubl conjugation pathway</keyword>
<feature type="domain" description="OTU" evidence="13">
    <location>
        <begin position="170"/>
        <end position="290"/>
    </location>
</feature>
<dbReference type="InterPro" id="IPR038765">
    <property type="entry name" value="Papain-like_cys_pep_sf"/>
</dbReference>
<gene>
    <name evidence="14" type="ORF">GSTUAT00007807001</name>
</gene>
<proteinExistence type="predicted"/>
<dbReference type="GO" id="GO:0008270">
    <property type="term" value="F:zinc ion binding"/>
    <property type="evidence" value="ECO:0007669"/>
    <property type="project" value="UniProtKB-KW"/>
</dbReference>
<evidence type="ECO:0000256" key="12">
    <source>
        <dbReference type="SAM" id="MobiDB-lite"/>
    </source>
</evidence>
<organism evidence="14 15">
    <name type="scientific">Tuber aestivum</name>
    <name type="common">summer truffle</name>
    <dbReference type="NCBI Taxonomy" id="59557"/>
    <lineage>
        <taxon>Eukaryota</taxon>
        <taxon>Fungi</taxon>
        <taxon>Dikarya</taxon>
        <taxon>Ascomycota</taxon>
        <taxon>Pezizomycotina</taxon>
        <taxon>Pezizomycetes</taxon>
        <taxon>Pezizales</taxon>
        <taxon>Tuberaceae</taxon>
        <taxon>Tuber</taxon>
    </lineage>
</organism>